<accession>A0A0F5IC30</accession>
<dbReference type="InterPro" id="IPR054780">
    <property type="entry name" value="Cytochro_C550_firm"/>
</dbReference>
<dbReference type="EMBL" id="JWIR02000005">
    <property type="protein sequence ID" value="KKB43056.1"/>
    <property type="molecule type" value="Genomic_DNA"/>
</dbReference>
<dbReference type="GO" id="GO:0020037">
    <property type="term" value="F:heme binding"/>
    <property type="evidence" value="ECO:0007669"/>
    <property type="project" value="InterPro"/>
</dbReference>
<dbReference type="GO" id="GO:0005506">
    <property type="term" value="F:iron ion binding"/>
    <property type="evidence" value="ECO:0007669"/>
    <property type="project" value="InterPro"/>
</dbReference>
<comment type="PTM">
    <text evidence="6">Binds 1 heme c group covalently per subunit.</text>
</comment>
<feature type="binding site" description="axial binding residue" evidence="7">
    <location>
        <position position="66"/>
    </location>
    <ligand>
        <name>heme c</name>
        <dbReference type="ChEBI" id="CHEBI:61717"/>
    </ligand>
    <ligandPart>
        <name>Fe</name>
        <dbReference type="ChEBI" id="CHEBI:18248"/>
    </ligandPart>
</feature>
<evidence type="ECO:0000256" key="4">
    <source>
        <dbReference type="ARBA" id="ARBA00022982"/>
    </source>
</evidence>
<dbReference type="PANTHER" id="PTHR37823:SF2">
    <property type="entry name" value="CYTOCHROME C-550"/>
    <property type="match status" value="1"/>
</dbReference>
<accession>A0A0F5HJZ4</accession>
<dbReference type="InterPro" id="IPR009056">
    <property type="entry name" value="Cyt_c-like_dom"/>
</dbReference>
<comment type="caution">
    <text evidence="11">The sequence shown here is derived from an EMBL/GenBank/DDBJ whole genome shotgun (WGS) entry which is preliminary data.</text>
</comment>
<evidence type="ECO:0000256" key="8">
    <source>
        <dbReference type="SAM" id="MobiDB-lite"/>
    </source>
</evidence>
<dbReference type="SUPFAM" id="SSF46626">
    <property type="entry name" value="Cytochrome c"/>
    <property type="match status" value="1"/>
</dbReference>
<evidence type="ECO:0000256" key="3">
    <source>
        <dbReference type="ARBA" id="ARBA00022723"/>
    </source>
</evidence>
<protein>
    <submittedName>
        <fullName evidence="11">Membrane-attached cytochrome c550</fullName>
    </submittedName>
</protein>
<sequence length="122" mass="12847">MQRNPIIPFLLIAVFGIGLIFFLSLVGLNNAEEMANEEEGGEQTETAEGGSFDPEGHYQQSCVGCHGGNYEGGAGPALTGVGERLSQEEIKDVLVNGRGAMPPGLVPAENADAMAEWVSQIK</sequence>
<dbReference type="Pfam" id="PF13442">
    <property type="entry name" value="Cytochrome_CBB3"/>
    <property type="match status" value="1"/>
</dbReference>
<feature type="binding site" description="covalent" evidence="6">
    <location>
        <position position="62"/>
    </location>
    <ligand>
        <name>heme c</name>
        <dbReference type="ChEBI" id="CHEBI:61717"/>
    </ligand>
</feature>
<feature type="binding site" description="axial binding residue" evidence="7">
    <location>
        <position position="101"/>
    </location>
    <ligand>
        <name>heme c</name>
        <dbReference type="ChEBI" id="CHEBI:61717"/>
    </ligand>
    <ligandPart>
        <name>Fe</name>
        <dbReference type="ChEBI" id="CHEBI:18248"/>
    </ligandPart>
</feature>
<gene>
    <name evidence="11" type="ORF">QY95_02656</name>
</gene>
<evidence type="ECO:0000256" key="5">
    <source>
        <dbReference type="ARBA" id="ARBA00023004"/>
    </source>
</evidence>
<evidence type="ECO:0000259" key="10">
    <source>
        <dbReference type="PROSITE" id="PS51007"/>
    </source>
</evidence>
<reference evidence="11" key="1">
    <citation type="submission" date="2015-02" db="EMBL/GenBank/DDBJ databases">
        <title>Genome Assembly of Bacillaceae bacterium MTCC 8252.</title>
        <authorList>
            <person name="Verma A."/>
            <person name="Khatri I."/>
            <person name="Mual P."/>
            <person name="Subramanian S."/>
            <person name="Krishnamurthi S."/>
        </authorList>
    </citation>
    <scope>NUCLEOTIDE SEQUENCE [LARGE SCALE GENOMIC DNA]</scope>
    <source>
        <strain evidence="11">MTCC 8252</strain>
    </source>
</reference>
<dbReference type="InterPro" id="IPR051811">
    <property type="entry name" value="Cytochrome_c550/c551-like"/>
</dbReference>
<evidence type="ECO:0000256" key="1">
    <source>
        <dbReference type="ARBA" id="ARBA00022448"/>
    </source>
</evidence>
<proteinExistence type="predicted"/>
<organism evidence="11 12">
    <name type="scientific">Bacillus thermotolerans</name>
    <name type="common">Quasibacillus thermotolerans</name>
    <dbReference type="NCBI Taxonomy" id="1221996"/>
    <lineage>
        <taxon>Bacteria</taxon>
        <taxon>Bacillati</taxon>
        <taxon>Bacillota</taxon>
        <taxon>Bacilli</taxon>
        <taxon>Bacillales</taxon>
        <taxon>Bacillaceae</taxon>
        <taxon>Bacillus</taxon>
    </lineage>
</organism>
<dbReference type="GO" id="GO:0009055">
    <property type="term" value="F:electron transfer activity"/>
    <property type="evidence" value="ECO:0007669"/>
    <property type="project" value="InterPro"/>
</dbReference>
<feature type="region of interest" description="Disordered" evidence="8">
    <location>
        <begin position="34"/>
        <end position="58"/>
    </location>
</feature>
<dbReference type="InterPro" id="IPR036909">
    <property type="entry name" value="Cyt_c-like_dom_sf"/>
</dbReference>
<keyword evidence="12" id="KW-1185">Reference proteome</keyword>
<evidence type="ECO:0000256" key="7">
    <source>
        <dbReference type="PIRSR" id="PIRSR000025-2"/>
    </source>
</evidence>
<dbReference type="AlphaFoldDB" id="A0A0F5HJZ4"/>
<name>A0A0F5HJZ4_BACTR</name>
<dbReference type="PANTHER" id="PTHR37823">
    <property type="entry name" value="CYTOCHROME C-553-LIKE"/>
    <property type="match status" value="1"/>
</dbReference>
<feature type="transmembrane region" description="Helical" evidence="9">
    <location>
        <begin position="6"/>
        <end position="28"/>
    </location>
</feature>
<dbReference type="STRING" id="1221996.QY95_02656"/>
<evidence type="ECO:0000256" key="6">
    <source>
        <dbReference type="PIRSR" id="PIRSR000025-1"/>
    </source>
</evidence>
<keyword evidence="2 6" id="KW-0349">Heme</keyword>
<dbReference type="Gene3D" id="1.10.760.10">
    <property type="entry name" value="Cytochrome c-like domain"/>
    <property type="match status" value="1"/>
</dbReference>
<feature type="binding site" description="covalent" evidence="6">
    <location>
        <position position="65"/>
    </location>
    <ligand>
        <name>heme c</name>
        <dbReference type="ChEBI" id="CHEBI:61717"/>
    </ligand>
</feature>
<dbReference type="PROSITE" id="PS51007">
    <property type="entry name" value="CYTC"/>
    <property type="match status" value="1"/>
</dbReference>
<dbReference type="PIRSF" id="PIRSF000025">
    <property type="entry name" value="Cytc_Bsub_c550"/>
    <property type="match status" value="1"/>
</dbReference>
<dbReference type="InterPro" id="IPR012218">
    <property type="entry name" value="Cyt_c_BACSU-c550-type"/>
</dbReference>
<evidence type="ECO:0000256" key="2">
    <source>
        <dbReference type="ARBA" id="ARBA00022617"/>
    </source>
</evidence>
<dbReference type="OrthoDB" id="7933886at2"/>
<keyword evidence="9" id="KW-0472">Membrane</keyword>
<feature type="domain" description="Cytochrome c" evidence="10">
    <location>
        <begin position="44"/>
        <end position="122"/>
    </location>
</feature>
<keyword evidence="1" id="KW-0813">Transport</keyword>
<dbReference type="Proteomes" id="UP000031563">
    <property type="component" value="Unassembled WGS sequence"/>
</dbReference>
<keyword evidence="4" id="KW-0249">Electron transport</keyword>
<evidence type="ECO:0000313" key="11">
    <source>
        <dbReference type="EMBL" id="KKB43056.1"/>
    </source>
</evidence>
<dbReference type="NCBIfam" id="NF045773">
    <property type="entry name" value="cytochro_C550"/>
    <property type="match status" value="1"/>
</dbReference>
<keyword evidence="9" id="KW-0812">Transmembrane</keyword>
<evidence type="ECO:0000313" key="12">
    <source>
        <dbReference type="Proteomes" id="UP000031563"/>
    </source>
</evidence>
<keyword evidence="5 7" id="KW-0408">Iron</keyword>
<keyword evidence="9" id="KW-1133">Transmembrane helix</keyword>
<keyword evidence="3 7" id="KW-0479">Metal-binding</keyword>
<dbReference type="GO" id="GO:0016020">
    <property type="term" value="C:membrane"/>
    <property type="evidence" value="ECO:0007669"/>
    <property type="project" value="InterPro"/>
</dbReference>
<dbReference type="RefSeq" id="WP_039236876.1">
    <property type="nucleotide sequence ID" value="NZ_JWIQ02000032.1"/>
</dbReference>
<evidence type="ECO:0000256" key="9">
    <source>
        <dbReference type="SAM" id="Phobius"/>
    </source>
</evidence>